<dbReference type="Gene3D" id="3.40.630.30">
    <property type="match status" value="1"/>
</dbReference>
<dbReference type="GO" id="GO:0008080">
    <property type="term" value="F:N-acetyltransferase activity"/>
    <property type="evidence" value="ECO:0007669"/>
    <property type="project" value="InterPro"/>
</dbReference>
<evidence type="ECO:0000313" key="3">
    <source>
        <dbReference type="EMBL" id="MDW6004251.1"/>
    </source>
</evidence>
<proteinExistence type="predicted"/>
<dbReference type="EMBL" id="FXXI01000001">
    <property type="protein sequence ID" value="SMR98950.1"/>
    <property type="molecule type" value="Genomic_DNA"/>
</dbReference>
<dbReference type="Proteomes" id="UP000196125">
    <property type="component" value="Unassembled WGS sequence"/>
</dbReference>
<reference evidence="4 5" key="1">
    <citation type="submission" date="2017-05" db="EMBL/GenBank/DDBJ databases">
        <authorList>
            <person name="Song R."/>
            <person name="Chenine A.L."/>
            <person name="Ruprecht R.M."/>
        </authorList>
    </citation>
    <scope>NUCLEOTIDE SEQUENCE [LARGE SCALE GENOMIC DNA]</scope>
    <source>
        <strain evidence="4 5">CECT 7927</strain>
    </source>
</reference>
<name>A0A1Y6IQ75_9VIBR</name>
<reference evidence="3 6" key="2">
    <citation type="submission" date="2023-11" db="EMBL/GenBank/DDBJ databases">
        <title>Plant-associative lifestyle of Vibrio porteresiae and its evolutionary dynamics.</title>
        <authorList>
            <person name="Rameshkumar N."/>
            <person name="Kirti K."/>
        </authorList>
    </citation>
    <scope>NUCLEOTIDE SEQUENCE [LARGE SCALE GENOMIC DNA]</scope>
    <source>
        <strain evidence="3 6">MSSRF38</strain>
    </source>
</reference>
<keyword evidence="6" id="KW-1185">Reference proteome</keyword>
<sequence length="165" mass="18417">MSVEIMPICAKWDADICQIIQQVGSEYGAIGDGFGPSDPEVMHMSQHYLDQHRSRYFVALLNGNIIGGGGIAPFGSDPVICELKKLFLLPESRGLGIGKQLVQTCLDYARHKNYHRCYLDTLSSMHSAIRLYEQFGFTHLSQPLTGTIHSGCDIWMLKDLREATL</sequence>
<dbReference type="Pfam" id="PF00583">
    <property type="entry name" value="Acetyltransf_1"/>
    <property type="match status" value="1"/>
</dbReference>
<evidence type="ECO:0000313" key="4">
    <source>
        <dbReference type="EMBL" id="SMR98950.1"/>
    </source>
</evidence>
<dbReference type="InterPro" id="IPR000182">
    <property type="entry name" value="GNAT_dom"/>
</dbReference>
<evidence type="ECO:0000256" key="1">
    <source>
        <dbReference type="ARBA" id="ARBA00022679"/>
    </source>
</evidence>
<keyword evidence="1 4" id="KW-0808">Transferase</keyword>
<evidence type="ECO:0000313" key="6">
    <source>
        <dbReference type="Proteomes" id="UP001283366"/>
    </source>
</evidence>
<dbReference type="PROSITE" id="PS51186">
    <property type="entry name" value="GNAT"/>
    <property type="match status" value="1"/>
</dbReference>
<dbReference type="CDD" id="cd04301">
    <property type="entry name" value="NAT_SF"/>
    <property type="match status" value="1"/>
</dbReference>
<protein>
    <submittedName>
        <fullName evidence="4">Acetyltransferase (GNAT) family protein</fullName>
    </submittedName>
    <submittedName>
        <fullName evidence="3">GNAT family N-acetyltransferase</fullName>
    </submittedName>
</protein>
<gene>
    <name evidence="3" type="ORF">SBX37_15435</name>
    <name evidence="4" type="ORF">VIM7927_00170</name>
</gene>
<dbReference type="EMBL" id="JAWRCO010000001">
    <property type="protein sequence ID" value="MDW6004251.1"/>
    <property type="molecule type" value="Genomic_DNA"/>
</dbReference>
<dbReference type="PANTHER" id="PTHR13947">
    <property type="entry name" value="GNAT FAMILY N-ACETYLTRANSFERASE"/>
    <property type="match status" value="1"/>
</dbReference>
<feature type="domain" description="N-acetyltransferase" evidence="2">
    <location>
        <begin position="3"/>
        <end position="161"/>
    </location>
</feature>
<dbReference type="RefSeq" id="WP_087479026.1">
    <property type="nucleotide sequence ID" value="NZ_AP024883.1"/>
</dbReference>
<evidence type="ECO:0000313" key="5">
    <source>
        <dbReference type="Proteomes" id="UP000196125"/>
    </source>
</evidence>
<dbReference type="AlphaFoldDB" id="A0A1Y6IQ75"/>
<dbReference type="SUPFAM" id="SSF55729">
    <property type="entry name" value="Acyl-CoA N-acyltransferases (Nat)"/>
    <property type="match status" value="1"/>
</dbReference>
<dbReference type="InterPro" id="IPR050769">
    <property type="entry name" value="NAT_camello-type"/>
</dbReference>
<dbReference type="InterPro" id="IPR016181">
    <property type="entry name" value="Acyl_CoA_acyltransferase"/>
</dbReference>
<dbReference type="OrthoDB" id="5419426at2"/>
<organism evidence="4 5">
    <name type="scientific">Vibrio mangrovi</name>
    <dbReference type="NCBI Taxonomy" id="474394"/>
    <lineage>
        <taxon>Bacteria</taxon>
        <taxon>Pseudomonadati</taxon>
        <taxon>Pseudomonadota</taxon>
        <taxon>Gammaproteobacteria</taxon>
        <taxon>Vibrionales</taxon>
        <taxon>Vibrionaceae</taxon>
        <taxon>Vibrio</taxon>
    </lineage>
</organism>
<dbReference type="PANTHER" id="PTHR13947:SF37">
    <property type="entry name" value="LD18367P"/>
    <property type="match status" value="1"/>
</dbReference>
<accession>A0A1Y6IQ75</accession>
<evidence type="ECO:0000259" key="2">
    <source>
        <dbReference type="PROSITE" id="PS51186"/>
    </source>
</evidence>
<dbReference type="Proteomes" id="UP001283366">
    <property type="component" value="Unassembled WGS sequence"/>
</dbReference>